<keyword evidence="3" id="KW-0975">Bacterial flagellum</keyword>
<evidence type="ECO:0000313" key="4">
    <source>
        <dbReference type="EMBL" id="CUH40648.1"/>
    </source>
</evidence>
<dbReference type="Pfam" id="PF02049">
    <property type="entry name" value="FliE"/>
    <property type="match status" value="1"/>
</dbReference>
<dbReference type="EMBL" id="CYPR01000228">
    <property type="protein sequence ID" value="CUH40648.1"/>
    <property type="molecule type" value="Genomic_DNA"/>
</dbReference>
<dbReference type="GO" id="GO:0009425">
    <property type="term" value="C:bacterial-type flagellum basal body"/>
    <property type="evidence" value="ECO:0007669"/>
    <property type="project" value="UniProtKB-SubCell"/>
</dbReference>
<reference evidence="4 5" key="1">
    <citation type="submission" date="2015-09" db="EMBL/GenBank/DDBJ databases">
        <authorList>
            <person name="Jackson K.R."/>
            <person name="Lunt B.L."/>
            <person name="Fisher J.N.B."/>
            <person name="Gardner A.V."/>
            <person name="Bailey M.E."/>
            <person name="Deus L.M."/>
            <person name="Earl A.S."/>
            <person name="Gibby P.D."/>
            <person name="Hartmann K.A."/>
            <person name="Liu J.E."/>
            <person name="Manci A.M."/>
            <person name="Nielsen D.A."/>
            <person name="Solomon M.B."/>
            <person name="Breakwell D.P."/>
            <person name="Burnett S.H."/>
            <person name="Grose J.H."/>
        </authorList>
    </citation>
    <scope>NUCLEOTIDE SEQUENCE [LARGE SCALE GENOMIC DNA]</scope>
    <source>
        <strain evidence="4 5">CECT 7799</strain>
    </source>
</reference>
<evidence type="ECO:0000256" key="2">
    <source>
        <dbReference type="ARBA" id="ARBA00009272"/>
    </source>
</evidence>
<dbReference type="PANTHER" id="PTHR34653:SF1">
    <property type="entry name" value="FLAGELLAR HOOK-BASAL BODY COMPLEX PROTEIN FLIE"/>
    <property type="match status" value="1"/>
</dbReference>
<comment type="similarity">
    <text evidence="2">Belongs to the FliE family.</text>
</comment>
<dbReference type="GO" id="GO:0003774">
    <property type="term" value="F:cytoskeletal motor activity"/>
    <property type="evidence" value="ECO:0007669"/>
    <property type="project" value="InterPro"/>
</dbReference>
<comment type="subcellular location">
    <subcellularLocation>
        <location evidence="1">Bacterial flagellum basal body</location>
    </subcellularLocation>
</comment>
<dbReference type="AlphaFoldDB" id="A0A0M7BEZ4"/>
<keyword evidence="4" id="KW-0966">Cell projection</keyword>
<dbReference type="OrthoDB" id="9812413at2"/>
<keyword evidence="4" id="KW-0282">Flagellum</keyword>
<dbReference type="PANTHER" id="PTHR34653">
    <property type="match status" value="1"/>
</dbReference>
<keyword evidence="5" id="KW-1185">Reference proteome</keyword>
<accession>A0A0M7BEZ4</accession>
<protein>
    <submittedName>
        <fullName evidence="4">Flagellar hook-basal body protein FliE</fullName>
    </submittedName>
</protein>
<proteinExistence type="inferred from homology"/>
<organism evidence="4 5">
    <name type="scientific">Jannaschia seosinensis</name>
    <dbReference type="NCBI Taxonomy" id="313367"/>
    <lineage>
        <taxon>Bacteria</taxon>
        <taxon>Pseudomonadati</taxon>
        <taxon>Pseudomonadota</taxon>
        <taxon>Alphaproteobacteria</taxon>
        <taxon>Rhodobacterales</taxon>
        <taxon>Roseobacteraceae</taxon>
        <taxon>Jannaschia</taxon>
    </lineage>
</organism>
<dbReference type="STRING" id="313367.JSE7799_03383"/>
<name>A0A0M7BEZ4_9RHOB</name>
<sequence length="85" mass="8952">MVLNPILAGAGSTPVPRSNSAVEAMAGFADMLRNAETQSQEAITGSADPHALVTAIAESKLAVDTVVTVRDRVVEAYQEILRMQV</sequence>
<gene>
    <name evidence="4" type="ORF">JSE7799_03383</name>
</gene>
<keyword evidence="4" id="KW-0969">Cilium</keyword>
<evidence type="ECO:0000256" key="3">
    <source>
        <dbReference type="ARBA" id="ARBA00023143"/>
    </source>
</evidence>
<dbReference type="GO" id="GO:0071973">
    <property type="term" value="P:bacterial-type flagellum-dependent cell motility"/>
    <property type="evidence" value="ECO:0007669"/>
    <property type="project" value="InterPro"/>
</dbReference>
<evidence type="ECO:0000256" key="1">
    <source>
        <dbReference type="ARBA" id="ARBA00004117"/>
    </source>
</evidence>
<dbReference type="InterPro" id="IPR001624">
    <property type="entry name" value="FliE"/>
</dbReference>
<dbReference type="RefSeq" id="WP_055664656.1">
    <property type="nucleotide sequence ID" value="NZ_CYPR01000228.1"/>
</dbReference>
<evidence type="ECO:0000313" key="5">
    <source>
        <dbReference type="Proteomes" id="UP000049455"/>
    </source>
</evidence>
<dbReference type="Proteomes" id="UP000049455">
    <property type="component" value="Unassembled WGS sequence"/>
</dbReference>
<dbReference type="GO" id="GO:0005198">
    <property type="term" value="F:structural molecule activity"/>
    <property type="evidence" value="ECO:0007669"/>
    <property type="project" value="InterPro"/>
</dbReference>